<reference evidence="2" key="1">
    <citation type="journal article" date="2019" name="Int. J. Syst. Evol. Microbiol.">
        <title>The Global Catalogue of Microorganisms (GCM) 10K type strain sequencing project: providing services to taxonomists for standard genome sequencing and annotation.</title>
        <authorList>
            <consortium name="The Broad Institute Genomics Platform"/>
            <consortium name="The Broad Institute Genome Sequencing Center for Infectious Disease"/>
            <person name="Wu L."/>
            <person name="Ma J."/>
        </authorList>
    </citation>
    <scope>NUCLEOTIDE SEQUENCE [LARGE SCALE GENOMIC DNA]</scope>
    <source>
        <strain evidence="2">JCM 16673</strain>
    </source>
</reference>
<dbReference type="EMBL" id="BAAAZE010000008">
    <property type="protein sequence ID" value="GAA4020511.1"/>
    <property type="molecule type" value="Genomic_DNA"/>
</dbReference>
<organism evidence="1 2">
    <name type="scientific">Actimicrobium antarcticum</name>
    <dbReference type="NCBI Taxonomy" id="1051899"/>
    <lineage>
        <taxon>Bacteria</taxon>
        <taxon>Pseudomonadati</taxon>
        <taxon>Pseudomonadota</taxon>
        <taxon>Betaproteobacteria</taxon>
        <taxon>Burkholderiales</taxon>
        <taxon>Oxalobacteraceae</taxon>
        <taxon>Actimicrobium</taxon>
    </lineage>
</organism>
<name>A0ABP7T3G3_9BURK</name>
<dbReference type="Proteomes" id="UP001501353">
    <property type="component" value="Unassembled WGS sequence"/>
</dbReference>
<accession>A0ABP7T3G3</accession>
<sequence>MKARGMFRPGFDDASQCPKALHSFFTLYPEADEAANGNSMVRKRVNSEPGIRQHFPLPCQLLRDISSRAPERRPVPK</sequence>
<evidence type="ECO:0000313" key="2">
    <source>
        <dbReference type="Proteomes" id="UP001501353"/>
    </source>
</evidence>
<proteinExistence type="predicted"/>
<gene>
    <name evidence="1" type="ORF">GCM10022212_16300</name>
</gene>
<keyword evidence="2" id="KW-1185">Reference proteome</keyword>
<comment type="caution">
    <text evidence="1">The sequence shown here is derived from an EMBL/GenBank/DDBJ whole genome shotgun (WGS) entry which is preliminary data.</text>
</comment>
<protein>
    <submittedName>
        <fullName evidence="1">Uncharacterized protein</fullName>
    </submittedName>
</protein>
<evidence type="ECO:0000313" key="1">
    <source>
        <dbReference type="EMBL" id="GAA4020511.1"/>
    </source>
</evidence>